<dbReference type="Proteomes" id="UP000193061">
    <property type="component" value="Unassembled WGS sequence"/>
</dbReference>
<evidence type="ECO:0000313" key="2">
    <source>
        <dbReference type="Proteomes" id="UP000193061"/>
    </source>
</evidence>
<dbReference type="InterPro" id="IPR011051">
    <property type="entry name" value="RmlC_Cupin_sf"/>
</dbReference>
<keyword evidence="2" id="KW-1185">Reference proteome</keyword>
<dbReference type="AlphaFoldDB" id="A0A1X6ZBP5"/>
<dbReference type="EMBL" id="FWFX01000006">
    <property type="protein sequence ID" value="SLN46497.1"/>
    <property type="molecule type" value="Genomic_DNA"/>
</dbReference>
<evidence type="ECO:0000313" key="1">
    <source>
        <dbReference type="EMBL" id="SLN46497.1"/>
    </source>
</evidence>
<protein>
    <recommendedName>
        <fullName evidence="3">Cupin domain protein</fullName>
    </recommendedName>
</protein>
<proteinExistence type="predicted"/>
<gene>
    <name evidence="1" type="ORF">ROA7450_02286</name>
</gene>
<accession>A0A1X6ZBP5</accession>
<sequence length="150" mass="16367">MQNDLDNRARSSRPIRLFSLPLMTCFGLVAGFALAQVDPPTEHKSLSLEKLGVIEEDMLQRQIGLGGYFMQLRAITIMPGGQIAKHSHETRPGIVKVISGEWVEGRPEGEATYSAEGIDGILEDGDTVHWFYNRGDVPASAIVCDLTPSG</sequence>
<evidence type="ECO:0008006" key="3">
    <source>
        <dbReference type="Google" id="ProtNLM"/>
    </source>
</evidence>
<name>A0A1X6ZBP5_9RHOB</name>
<organism evidence="1 2">
    <name type="scientific">Roseovarius albus</name>
    <dbReference type="NCBI Taxonomy" id="1247867"/>
    <lineage>
        <taxon>Bacteria</taxon>
        <taxon>Pseudomonadati</taxon>
        <taxon>Pseudomonadota</taxon>
        <taxon>Alphaproteobacteria</taxon>
        <taxon>Rhodobacterales</taxon>
        <taxon>Roseobacteraceae</taxon>
        <taxon>Roseovarius</taxon>
    </lineage>
</organism>
<dbReference type="InterPro" id="IPR014710">
    <property type="entry name" value="RmlC-like_jellyroll"/>
</dbReference>
<dbReference type="Gene3D" id="2.60.120.10">
    <property type="entry name" value="Jelly Rolls"/>
    <property type="match status" value="1"/>
</dbReference>
<dbReference type="SUPFAM" id="SSF51182">
    <property type="entry name" value="RmlC-like cupins"/>
    <property type="match status" value="1"/>
</dbReference>
<reference evidence="1 2" key="1">
    <citation type="submission" date="2017-03" db="EMBL/GenBank/DDBJ databases">
        <authorList>
            <person name="Afonso C.L."/>
            <person name="Miller P.J."/>
            <person name="Scott M.A."/>
            <person name="Spackman E."/>
            <person name="Goraichik I."/>
            <person name="Dimitrov K.M."/>
            <person name="Suarez D.L."/>
            <person name="Swayne D.E."/>
        </authorList>
    </citation>
    <scope>NUCLEOTIDE SEQUENCE [LARGE SCALE GENOMIC DNA]</scope>
    <source>
        <strain evidence="1 2">CECT 7450</strain>
    </source>
</reference>